<evidence type="ECO:0000313" key="1">
    <source>
        <dbReference type="EMBL" id="AZS51406.1"/>
    </source>
</evidence>
<dbReference type="KEGG" id="emo:DM558_11790"/>
<evidence type="ECO:0000313" key="2">
    <source>
        <dbReference type="Proteomes" id="UP000273143"/>
    </source>
</evidence>
<proteinExistence type="predicted"/>
<keyword evidence="2" id="KW-1185">Reference proteome</keyword>
<sequence length="418" mass="47520">MRKLRNLCLLIILVAFIIFGGTKALLWYYTEKTAKDIQNALPPGAFNYTGITTSLNGSTSLDNINLLINGQNVKIEKIELATNNILELLLLIVKNWGSKIPNELTLKIKGIKVDIDSLRTTEWAAKIFNDSLSIPCGKINKMTTQDYNNMGYKYFIFDLNMGYKKISNTRVKLDADMNMRDALQVSLSFYGSTSIINPSAKKNIVPEFQINIKNNIIQEKLYDYCAKQENISLKEYVDKLPPYLNREDLDKDTVSSLELSISDNIMNALNEYQKKPQDLYFSTNPKGDISFNELKNMSEQAVIDLIRPSLKINGKNIPIEFEWMTADALSKRTAPKNTKTSIPIIQSSERILTTIDQLNEQAFNKKIEIHTTSGIVYKGAFKKVQGNLLHMTIYKSWGTSDLTLETNTIRLVYILSDF</sequence>
<reference evidence="2" key="1">
    <citation type="submission" date="2018-06" db="EMBL/GenBank/DDBJ databases">
        <title>Complete genome of Pseudomonas insecticola strain QZS01.</title>
        <authorList>
            <person name="Wang J."/>
            <person name="Su Q."/>
        </authorList>
    </citation>
    <scope>NUCLEOTIDE SEQUENCE [LARGE SCALE GENOMIC DNA]</scope>
    <source>
        <strain evidence="2">QZS01</strain>
    </source>
</reference>
<gene>
    <name evidence="1" type="ORF">DM558_11790</name>
</gene>
<dbReference type="AlphaFoldDB" id="A0A3Q9JNW0"/>
<name>A0A3Q9JNW0_9GAMM</name>
<accession>A0A3Q9JNW0</accession>
<dbReference type="RefSeq" id="WP_127164163.1">
    <property type="nucleotide sequence ID" value="NZ_CP029822.1"/>
</dbReference>
<dbReference type="Proteomes" id="UP000273143">
    <property type="component" value="Chromosome"/>
</dbReference>
<dbReference type="EMBL" id="CP029822">
    <property type="protein sequence ID" value="AZS51406.1"/>
    <property type="molecule type" value="Genomic_DNA"/>
</dbReference>
<protein>
    <submittedName>
        <fullName evidence="1">Uncharacterized protein</fullName>
    </submittedName>
</protein>
<organism evidence="1 2">
    <name type="scientific">Entomomonas moraniae</name>
    <dbReference type="NCBI Taxonomy" id="2213226"/>
    <lineage>
        <taxon>Bacteria</taxon>
        <taxon>Pseudomonadati</taxon>
        <taxon>Pseudomonadota</taxon>
        <taxon>Gammaproteobacteria</taxon>
        <taxon>Pseudomonadales</taxon>
        <taxon>Pseudomonadaceae</taxon>
        <taxon>Entomomonas</taxon>
    </lineage>
</organism>